<dbReference type="Proteomes" id="UP000286910">
    <property type="component" value="Unassembled WGS sequence"/>
</dbReference>
<dbReference type="Proteomes" id="UP000287306">
    <property type="component" value="Unassembled WGS sequence"/>
</dbReference>
<reference evidence="16 17" key="2">
    <citation type="journal article" date="2019" name="Extremophiles">
        <title>Biogeography of thermophiles and predominance of Thermus scotoductus in domestic water heaters.</title>
        <authorList>
            <person name="Wilpiszeski R.L."/>
            <person name="Zhang Z."/>
            <person name="House C.H."/>
        </authorList>
    </citation>
    <scope>NUCLEOTIDE SEQUENCE [LARGE SCALE GENOMIC DNA]</scope>
    <source>
        <strain evidence="14 27">10_S10</strain>
        <strain evidence="11 25">12_S12</strain>
        <strain evidence="12 20">14_S14</strain>
        <strain evidence="10 29">16_S16</strain>
        <strain evidence="13 21">17_S17</strain>
        <strain evidence="15 24">1_S1</strain>
        <strain evidence="8 19">20_S20</strain>
        <strain evidence="9 26">24_S24</strain>
        <strain evidence="7 22">25_S25</strain>
        <strain evidence="6 16">27_S27</strain>
        <strain evidence="5 23">28_S28</strain>
        <strain evidence="2 18">32_S32</strain>
        <strain evidence="4 17">34_S34</strain>
        <strain evidence="3 28">38_S38</strain>
    </source>
</reference>
<keyword evidence="6" id="KW-0378">Hydrolase</keyword>
<sequence>MAEPAEVQRPLTLEAYLEEEARSPVRHELVRGFPRAMAGASRRHNLLVVALVAALFPRAREKGCRVHAETFKLKVAPDTVYYPDLMVVCGPPGENPFLEERPCLVLEVLSPSTEAQDRWEKMRAYLNLESLQAYLLLDPERKGLEGYFREGKGFSLKRYAGGQVPLPCLDMSLDLEAIYSALD</sequence>
<dbReference type="Pfam" id="PF05685">
    <property type="entry name" value="Uma2"/>
    <property type="match status" value="1"/>
</dbReference>
<evidence type="ECO:0000313" key="24">
    <source>
        <dbReference type="Proteomes" id="UP000287467"/>
    </source>
</evidence>
<evidence type="ECO:0000313" key="7">
    <source>
        <dbReference type="EMBL" id="RTH28594.1"/>
    </source>
</evidence>
<dbReference type="Proteomes" id="UP000287962">
    <property type="component" value="Unassembled WGS sequence"/>
</dbReference>
<protein>
    <submittedName>
        <fullName evidence="6">Uma2 family endonuclease</fullName>
    </submittedName>
</protein>
<dbReference type="Gene3D" id="3.90.1570.10">
    <property type="entry name" value="tt1808, chain A"/>
    <property type="match status" value="1"/>
</dbReference>
<evidence type="ECO:0000313" key="17">
    <source>
        <dbReference type="Proteomes" id="UP000286734"/>
    </source>
</evidence>
<keyword evidence="6" id="KW-0540">Nuclease</keyword>
<dbReference type="EMBL" id="PEMN01000385">
    <property type="protein sequence ID" value="RTI13794.1"/>
    <property type="molecule type" value="Genomic_DNA"/>
</dbReference>
<organism evidence="6 16">
    <name type="scientific">Thermus scotoductus</name>
    <dbReference type="NCBI Taxonomy" id="37636"/>
    <lineage>
        <taxon>Bacteria</taxon>
        <taxon>Thermotogati</taxon>
        <taxon>Deinococcota</taxon>
        <taxon>Deinococci</taxon>
        <taxon>Thermales</taxon>
        <taxon>Thermaceae</taxon>
        <taxon>Thermus</taxon>
    </lineage>
</organism>
<evidence type="ECO:0000313" key="12">
    <source>
        <dbReference type="EMBL" id="RTI10720.1"/>
    </source>
</evidence>
<evidence type="ECO:0000313" key="26">
    <source>
        <dbReference type="Proteomes" id="UP000288051"/>
    </source>
</evidence>
<dbReference type="EMBL" id="PEMD01000015">
    <property type="protein sequence ID" value="RTH34765.1"/>
    <property type="molecule type" value="Genomic_DNA"/>
</dbReference>
<dbReference type="Proteomes" id="UP000287467">
    <property type="component" value="Unassembled WGS sequence"/>
</dbReference>
<dbReference type="EMBL" id="PELV01000003">
    <property type="protein sequence ID" value="RTH21598.1"/>
    <property type="molecule type" value="Genomic_DNA"/>
</dbReference>
<dbReference type="InterPro" id="IPR008538">
    <property type="entry name" value="Uma2"/>
</dbReference>
<evidence type="ECO:0000313" key="10">
    <source>
        <dbReference type="EMBL" id="RTI03610.1"/>
    </source>
</evidence>
<keyword evidence="25" id="KW-1185">Reference proteome</keyword>
<dbReference type="Proteomes" id="UP000287173">
    <property type="component" value="Unassembled WGS sequence"/>
</dbReference>
<evidence type="ECO:0000313" key="27">
    <source>
        <dbReference type="Proteomes" id="UP000288073"/>
    </source>
</evidence>
<dbReference type="EMBL" id="PEMW01000472">
    <property type="protein sequence ID" value="RTI47872.1"/>
    <property type="molecule type" value="Genomic_DNA"/>
</dbReference>
<evidence type="ECO:0000313" key="15">
    <source>
        <dbReference type="EMBL" id="RTI47872.1"/>
    </source>
</evidence>
<feature type="domain" description="Putative restriction endonuclease" evidence="1">
    <location>
        <begin position="14"/>
        <end position="169"/>
    </location>
</feature>
<dbReference type="GeneID" id="93867190"/>
<evidence type="ECO:0000313" key="22">
    <source>
        <dbReference type="Proteomes" id="UP000287306"/>
    </source>
</evidence>
<keyword evidence="6" id="KW-0255">Endonuclease</keyword>
<evidence type="ECO:0000313" key="20">
    <source>
        <dbReference type="Proteomes" id="UP000287155"/>
    </source>
</evidence>
<dbReference type="Proteomes" id="UP000288073">
    <property type="component" value="Unassembled WGS sequence"/>
</dbReference>
<dbReference type="PANTHER" id="PTHR36558:SF1">
    <property type="entry name" value="RESTRICTION ENDONUCLEASE DOMAIN-CONTAINING PROTEIN-RELATED"/>
    <property type="match status" value="1"/>
</dbReference>
<evidence type="ECO:0000313" key="28">
    <source>
        <dbReference type="Proteomes" id="UP000288082"/>
    </source>
</evidence>
<evidence type="ECO:0000313" key="23">
    <source>
        <dbReference type="Proteomes" id="UP000287439"/>
    </source>
</evidence>
<dbReference type="Proteomes" id="UP000287155">
    <property type="component" value="Unassembled WGS sequence"/>
</dbReference>
<evidence type="ECO:0000313" key="5">
    <source>
        <dbReference type="EMBL" id="RTH21598.1"/>
    </source>
</evidence>
<dbReference type="EMBL" id="PELW01000026">
    <property type="protein sequence ID" value="RTH28179.1"/>
    <property type="molecule type" value="Genomic_DNA"/>
</dbReference>
<evidence type="ECO:0000313" key="19">
    <source>
        <dbReference type="Proteomes" id="UP000286928"/>
    </source>
</evidence>
<evidence type="ECO:0000313" key="4">
    <source>
        <dbReference type="EMBL" id="RTH08096.1"/>
    </source>
</evidence>
<evidence type="ECO:0000313" key="29">
    <source>
        <dbReference type="Proteomes" id="UP000288347"/>
    </source>
</evidence>
<evidence type="ECO:0000313" key="21">
    <source>
        <dbReference type="Proteomes" id="UP000287173"/>
    </source>
</evidence>
<dbReference type="Proteomes" id="UP000286734">
    <property type="component" value="Unassembled WGS sequence"/>
</dbReference>
<dbReference type="GO" id="GO:0004519">
    <property type="term" value="F:endonuclease activity"/>
    <property type="evidence" value="ECO:0007669"/>
    <property type="project" value="UniProtKB-KW"/>
</dbReference>
<evidence type="ECO:0000313" key="14">
    <source>
        <dbReference type="EMBL" id="RTI13794.1"/>
    </source>
</evidence>
<name>A0A348XNV4_THESC</name>
<evidence type="ECO:0000313" key="18">
    <source>
        <dbReference type="Proteomes" id="UP000286910"/>
    </source>
</evidence>
<dbReference type="Proteomes" id="UP000288051">
    <property type="component" value="Unassembled WGS sequence"/>
</dbReference>
<dbReference type="SUPFAM" id="SSF52980">
    <property type="entry name" value="Restriction endonuclease-like"/>
    <property type="match status" value="1"/>
</dbReference>
<evidence type="ECO:0000259" key="1">
    <source>
        <dbReference type="Pfam" id="PF05685"/>
    </source>
</evidence>
<dbReference type="RefSeq" id="WP_015716237.1">
    <property type="nucleotide sequence ID" value="NZ_DAHVNI010000057.1"/>
</dbReference>
<dbReference type="PANTHER" id="PTHR36558">
    <property type="entry name" value="GLR1098 PROTEIN"/>
    <property type="match status" value="1"/>
</dbReference>
<dbReference type="EMBL" id="PELP01000006">
    <property type="protein sequence ID" value="RTH08096.1"/>
    <property type="molecule type" value="Genomic_DNA"/>
</dbReference>
<evidence type="ECO:0000313" key="11">
    <source>
        <dbReference type="EMBL" id="RTI10295.1"/>
    </source>
</evidence>
<dbReference type="EMBL" id="PELY01000015">
    <property type="protein sequence ID" value="RTH28594.1"/>
    <property type="molecule type" value="Genomic_DNA"/>
</dbReference>
<dbReference type="Proteomes" id="UP000288347">
    <property type="component" value="Unassembled WGS sequence"/>
</dbReference>
<evidence type="ECO:0000313" key="2">
    <source>
        <dbReference type="EMBL" id="RTH01172.1"/>
    </source>
</evidence>
<evidence type="ECO:0000313" key="13">
    <source>
        <dbReference type="EMBL" id="RTI12220.1"/>
    </source>
</evidence>
<dbReference type="InterPro" id="IPR011335">
    <property type="entry name" value="Restrct_endonuc-II-like"/>
</dbReference>
<dbReference type="EMBL" id="PELZ01000032">
    <property type="protein sequence ID" value="RTH39706.1"/>
    <property type="molecule type" value="Genomic_DNA"/>
</dbReference>
<dbReference type="EMBL" id="PELR01000362">
    <property type="protein sequence ID" value="RTH01172.1"/>
    <property type="molecule type" value="Genomic_DNA"/>
</dbReference>
<evidence type="ECO:0000313" key="25">
    <source>
        <dbReference type="Proteomes" id="UP000287962"/>
    </source>
</evidence>
<dbReference type="AlphaFoldDB" id="A0A348XNV4"/>
<accession>A0A348XNV4</accession>
<dbReference type="EMBL" id="PEMG01000026">
    <property type="protein sequence ID" value="RTI12220.1"/>
    <property type="molecule type" value="Genomic_DNA"/>
</dbReference>
<dbReference type="CDD" id="cd06260">
    <property type="entry name" value="DUF820-like"/>
    <property type="match status" value="1"/>
</dbReference>
<dbReference type="Proteomes" id="UP000288082">
    <property type="component" value="Unassembled WGS sequence"/>
</dbReference>
<dbReference type="InterPro" id="IPR012296">
    <property type="entry name" value="Nuclease_put_TT1808"/>
</dbReference>
<dbReference type="EMBL" id="PEMJ01000372">
    <property type="protein sequence ID" value="RTI10720.1"/>
    <property type="molecule type" value="Genomic_DNA"/>
</dbReference>
<dbReference type="Proteomes" id="UP000286928">
    <property type="component" value="Unassembled WGS sequence"/>
</dbReference>
<comment type="caution">
    <text evidence="6">The sequence shown here is derived from an EMBL/GenBank/DDBJ whole genome shotgun (WGS) entry which is preliminary data.</text>
</comment>
<reference evidence="11" key="1">
    <citation type="submission" date="2017-10" db="EMBL/GenBank/DDBJ databases">
        <authorList>
            <person name="Wilpiszeski R.L."/>
            <person name="Zhidan Z."/>
            <person name="House C.H."/>
        </authorList>
    </citation>
    <scope>NUCLEOTIDE SEQUENCE</scope>
    <source>
        <strain evidence="11">12_S12</strain>
    </source>
</reference>
<dbReference type="EMBL" id="PEML01000003">
    <property type="protein sequence ID" value="RTI10295.1"/>
    <property type="molecule type" value="Genomic_DNA"/>
</dbReference>
<evidence type="ECO:0000313" key="8">
    <source>
        <dbReference type="EMBL" id="RTH34765.1"/>
    </source>
</evidence>
<evidence type="ECO:0000313" key="16">
    <source>
        <dbReference type="Proteomes" id="UP000286712"/>
    </source>
</evidence>
<proteinExistence type="predicted"/>
<evidence type="ECO:0000313" key="6">
    <source>
        <dbReference type="EMBL" id="RTH28179.1"/>
    </source>
</evidence>
<dbReference type="Proteomes" id="UP000287439">
    <property type="component" value="Unassembled WGS sequence"/>
</dbReference>
<dbReference type="EMBL" id="PELM01000355">
    <property type="protein sequence ID" value="RTH01253.1"/>
    <property type="molecule type" value="Genomic_DNA"/>
</dbReference>
<dbReference type="EMBL" id="PEMH01000003">
    <property type="protein sequence ID" value="RTI03610.1"/>
    <property type="molecule type" value="Genomic_DNA"/>
</dbReference>
<evidence type="ECO:0000313" key="9">
    <source>
        <dbReference type="EMBL" id="RTH39706.1"/>
    </source>
</evidence>
<dbReference type="Proteomes" id="UP000286712">
    <property type="component" value="Unassembled WGS sequence"/>
</dbReference>
<evidence type="ECO:0000313" key="3">
    <source>
        <dbReference type="EMBL" id="RTH01253.1"/>
    </source>
</evidence>
<gene>
    <name evidence="15" type="ORF">CSW14_13445</name>
    <name evidence="14" type="ORF">CSW23_12845</name>
    <name evidence="11" type="ORF">CSW25_00110</name>
    <name evidence="12" type="ORF">CSW27_13840</name>
    <name evidence="10" type="ORF">CSW29_00140</name>
    <name evidence="13" type="ORF">CSW30_01365</name>
    <name evidence="8" type="ORF">CSW33_00700</name>
    <name evidence="9" type="ORF">CSW37_01550</name>
    <name evidence="7" type="ORF">CSW38_00660</name>
    <name evidence="6" type="ORF">CSW40_01360</name>
    <name evidence="5" type="ORF">CSW41_00135</name>
    <name evidence="2" type="ORF">CSW45_11135</name>
    <name evidence="4" type="ORF">CSW47_00230</name>
    <name evidence="3" type="ORF">CSW50_09660</name>
</gene>